<dbReference type="GO" id="GO:0022857">
    <property type="term" value="F:transmembrane transporter activity"/>
    <property type="evidence" value="ECO:0007669"/>
    <property type="project" value="InterPro"/>
</dbReference>
<keyword evidence="5 8" id="KW-0812">Transmembrane</keyword>
<dbReference type="GO" id="GO:0005886">
    <property type="term" value="C:plasma membrane"/>
    <property type="evidence" value="ECO:0007669"/>
    <property type="project" value="UniProtKB-SubCell"/>
</dbReference>
<sequence>TATWGEVLWTLPYVLPAAVVILAHGRILNVLSLDEEQARQLGIDPERVKLLLLGVASLATAAAVAVAGTIGFVGLIVPHAVRLIWGSDNRQLLPMSILFGAIFLILADIAARTVDQPSEVPVGIITAVCGVPFFLYLLRRAKLGAYW</sequence>
<feature type="transmembrane region" description="Helical" evidence="8">
    <location>
        <begin position="120"/>
        <end position="138"/>
    </location>
</feature>
<protein>
    <recommendedName>
        <fullName evidence="10">Iron ABC transporter permease</fullName>
    </recommendedName>
</protein>
<organism evidence="9">
    <name type="scientific">marine sediment metagenome</name>
    <dbReference type="NCBI Taxonomy" id="412755"/>
    <lineage>
        <taxon>unclassified sequences</taxon>
        <taxon>metagenomes</taxon>
        <taxon>ecological metagenomes</taxon>
    </lineage>
</organism>
<comment type="subcellular location">
    <subcellularLocation>
        <location evidence="1">Cell membrane</location>
        <topology evidence="1">Multi-pass membrane protein</topology>
    </subcellularLocation>
</comment>
<dbReference type="PANTHER" id="PTHR30472">
    <property type="entry name" value="FERRIC ENTEROBACTIN TRANSPORT SYSTEM PERMEASE PROTEIN"/>
    <property type="match status" value="1"/>
</dbReference>
<accession>A0A0F9GDE3</accession>
<comment type="similarity">
    <text evidence="2">Belongs to the binding-protein-dependent transport system permease family. FecCD subfamily.</text>
</comment>
<dbReference type="EMBL" id="LAZR01020538">
    <property type="protein sequence ID" value="KKL88536.1"/>
    <property type="molecule type" value="Genomic_DNA"/>
</dbReference>
<name>A0A0F9GDE3_9ZZZZ</name>
<evidence type="ECO:0000256" key="2">
    <source>
        <dbReference type="ARBA" id="ARBA00007935"/>
    </source>
</evidence>
<feature type="transmembrane region" description="Helical" evidence="8">
    <location>
        <begin position="92"/>
        <end position="114"/>
    </location>
</feature>
<evidence type="ECO:0000313" key="9">
    <source>
        <dbReference type="EMBL" id="KKL88536.1"/>
    </source>
</evidence>
<comment type="caution">
    <text evidence="9">The sequence shown here is derived from an EMBL/GenBank/DDBJ whole genome shotgun (WGS) entry which is preliminary data.</text>
</comment>
<feature type="non-terminal residue" evidence="9">
    <location>
        <position position="1"/>
    </location>
</feature>
<evidence type="ECO:0000256" key="7">
    <source>
        <dbReference type="ARBA" id="ARBA00023136"/>
    </source>
</evidence>
<dbReference type="AlphaFoldDB" id="A0A0F9GDE3"/>
<dbReference type="InterPro" id="IPR000522">
    <property type="entry name" value="ABC_transptr_permease_BtuC"/>
</dbReference>
<dbReference type="PANTHER" id="PTHR30472:SF25">
    <property type="entry name" value="ABC TRANSPORTER PERMEASE PROTEIN MJ0876-RELATED"/>
    <property type="match status" value="1"/>
</dbReference>
<dbReference type="SUPFAM" id="SSF81345">
    <property type="entry name" value="ABC transporter involved in vitamin B12 uptake, BtuC"/>
    <property type="match status" value="1"/>
</dbReference>
<feature type="transmembrane region" description="Helical" evidence="8">
    <location>
        <begin position="7"/>
        <end position="31"/>
    </location>
</feature>
<dbReference type="InterPro" id="IPR037294">
    <property type="entry name" value="ABC_BtuC-like"/>
</dbReference>
<evidence type="ECO:0000256" key="5">
    <source>
        <dbReference type="ARBA" id="ARBA00022692"/>
    </source>
</evidence>
<evidence type="ECO:0000256" key="3">
    <source>
        <dbReference type="ARBA" id="ARBA00022448"/>
    </source>
</evidence>
<evidence type="ECO:0000256" key="8">
    <source>
        <dbReference type="SAM" id="Phobius"/>
    </source>
</evidence>
<keyword evidence="7 8" id="KW-0472">Membrane</keyword>
<dbReference type="CDD" id="cd06550">
    <property type="entry name" value="TM_ABC_iron-siderophores_like"/>
    <property type="match status" value="1"/>
</dbReference>
<keyword evidence="4" id="KW-1003">Cell membrane</keyword>
<evidence type="ECO:0008006" key="10">
    <source>
        <dbReference type="Google" id="ProtNLM"/>
    </source>
</evidence>
<gene>
    <name evidence="9" type="ORF">LCGC14_1923690</name>
</gene>
<dbReference type="Gene3D" id="1.10.3470.10">
    <property type="entry name" value="ABC transporter involved in vitamin B12 uptake, BtuC"/>
    <property type="match status" value="1"/>
</dbReference>
<keyword evidence="3" id="KW-0813">Transport</keyword>
<reference evidence="9" key="1">
    <citation type="journal article" date="2015" name="Nature">
        <title>Complex archaea that bridge the gap between prokaryotes and eukaryotes.</title>
        <authorList>
            <person name="Spang A."/>
            <person name="Saw J.H."/>
            <person name="Jorgensen S.L."/>
            <person name="Zaremba-Niedzwiedzka K."/>
            <person name="Martijn J."/>
            <person name="Lind A.E."/>
            <person name="van Eijk R."/>
            <person name="Schleper C."/>
            <person name="Guy L."/>
            <person name="Ettema T.J."/>
        </authorList>
    </citation>
    <scope>NUCLEOTIDE SEQUENCE</scope>
</reference>
<evidence type="ECO:0000256" key="6">
    <source>
        <dbReference type="ARBA" id="ARBA00022989"/>
    </source>
</evidence>
<evidence type="ECO:0000256" key="1">
    <source>
        <dbReference type="ARBA" id="ARBA00004651"/>
    </source>
</evidence>
<feature type="transmembrane region" description="Helical" evidence="8">
    <location>
        <begin position="51"/>
        <end position="80"/>
    </location>
</feature>
<dbReference type="Pfam" id="PF01032">
    <property type="entry name" value="FecCD"/>
    <property type="match status" value="1"/>
</dbReference>
<proteinExistence type="inferred from homology"/>
<evidence type="ECO:0000256" key="4">
    <source>
        <dbReference type="ARBA" id="ARBA00022475"/>
    </source>
</evidence>
<keyword evidence="6 8" id="KW-1133">Transmembrane helix</keyword>